<dbReference type="InterPro" id="IPR007886">
    <property type="entry name" value="AlaDH/PNT_N"/>
</dbReference>
<dbReference type="AlphaFoldDB" id="A0A238X428"/>
<feature type="domain" description="Alanine dehydrogenase/pyridine nucleotide transhydrogenase NAD(H)-binding" evidence="2">
    <location>
        <begin position="199"/>
        <end position="376"/>
    </location>
</feature>
<dbReference type="SMART" id="SM01002">
    <property type="entry name" value="AlaDh_PNT_C"/>
    <property type="match status" value="1"/>
</dbReference>
<dbReference type="CDD" id="cd05199">
    <property type="entry name" value="SDH_like"/>
    <property type="match status" value="1"/>
</dbReference>
<gene>
    <name evidence="4" type="ORF">SAMN06269173_103445</name>
</gene>
<evidence type="ECO:0000259" key="3">
    <source>
        <dbReference type="SMART" id="SM01003"/>
    </source>
</evidence>
<reference evidence="5" key="1">
    <citation type="submission" date="2017-06" db="EMBL/GenBank/DDBJ databases">
        <authorList>
            <person name="Varghese N."/>
            <person name="Submissions S."/>
        </authorList>
    </citation>
    <scope>NUCLEOTIDE SEQUENCE [LARGE SCALE GENOMIC DNA]</scope>
    <source>
        <strain evidence="5">DSM 28041</strain>
    </source>
</reference>
<dbReference type="Gene3D" id="3.40.50.720">
    <property type="entry name" value="NAD(P)-binding Rossmann-like Domain"/>
    <property type="match status" value="2"/>
</dbReference>
<dbReference type="Proteomes" id="UP000198310">
    <property type="component" value="Unassembled WGS sequence"/>
</dbReference>
<name>A0A238X428_9BACT</name>
<dbReference type="PANTHER" id="PTHR11133:SF23">
    <property type="entry name" value="SACCHAROPINE DEHYDROGENASE [NAD(+), L-LYSINE-FORMING]"/>
    <property type="match status" value="1"/>
</dbReference>
<dbReference type="EMBL" id="FZNS01000003">
    <property type="protein sequence ID" value="SNR53402.1"/>
    <property type="molecule type" value="Genomic_DNA"/>
</dbReference>
<protein>
    <submittedName>
        <fullName evidence="4">Alanine dehydrogenase</fullName>
    </submittedName>
</protein>
<accession>A0A238X428</accession>
<dbReference type="SMART" id="SM01003">
    <property type="entry name" value="AlaDh_PNT_N"/>
    <property type="match status" value="1"/>
</dbReference>
<keyword evidence="1" id="KW-0560">Oxidoreductase</keyword>
<dbReference type="Pfam" id="PF05222">
    <property type="entry name" value="AlaDh_PNT_N"/>
    <property type="match status" value="1"/>
</dbReference>
<dbReference type="InterPro" id="IPR007698">
    <property type="entry name" value="AlaDH/PNT_NAD(H)-bd"/>
</dbReference>
<dbReference type="GO" id="GO:0019878">
    <property type="term" value="P:lysine biosynthetic process via aminoadipic acid"/>
    <property type="evidence" value="ECO:0007669"/>
    <property type="project" value="TreeGrafter"/>
</dbReference>
<dbReference type="GO" id="GO:0005737">
    <property type="term" value="C:cytoplasm"/>
    <property type="evidence" value="ECO:0007669"/>
    <property type="project" value="TreeGrafter"/>
</dbReference>
<dbReference type="InterPro" id="IPR051168">
    <property type="entry name" value="AASS"/>
</dbReference>
<dbReference type="SUPFAM" id="SSF52283">
    <property type="entry name" value="Formate/glycerate dehydrogenase catalytic domain-like"/>
    <property type="match status" value="1"/>
</dbReference>
<dbReference type="PANTHER" id="PTHR11133">
    <property type="entry name" value="SACCHAROPINE DEHYDROGENASE"/>
    <property type="match status" value="1"/>
</dbReference>
<organism evidence="4 5">
    <name type="scientific">Hymenobacter mucosus</name>
    <dbReference type="NCBI Taxonomy" id="1411120"/>
    <lineage>
        <taxon>Bacteria</taxon>
        <taxon>Pseudomonadati</taxon>
        <taxon>Bacteroidota</taxon>
        <taxon>Cytophagia</taxon>
        <taxon>Cytophagales</taxon>
        <taxon>Hymenobacteraceae</taxon>
        <taxon>Hymenobacter</taxon>
    </lineage>
</organism>
<sequence>MAAELRLAKERTYTNSTIFRRFNPDSTHYYPSMRSITLGLIREGKTPPDKRVPLTPKKCAEAEARFPGLKIIVQESAVRCFADQEYRDLGIAVQPTVAECDLLLGVKEVPPAQLIPNKTYLFFSHTVKKQPANRELLRQVLQKNITLIDYELLTTGEGGERIVAFGRWAGIVGAYNALLTYGRKHALYDLKPAHQCVDMEDMQEEFFKVKRMPPIKMVVTGSGRVAQGAVEVLDRMGIRRVSVYDYLYHDFGVPVYTQLRSSDYNRRRDGRVWDTPDFHRNPHEYESTFQNFLPVTDLLIACAYWHPAAPRLFEEADTQRPDFRINTIADVTCDVNGSIPTTKRASSIPEPAFDYNCQTGELEPPYSRPSNITIMAVDNLPCELPRNASRDFGRQLIDNVLPHIMLEAGPDDVIERATIARNGALTARYQYLADYVA</sequence>
<evidence type="ECO:0000313" key="4">
    <source>
        <dbReference type="EMBL" id="SNR53402.1"/>
    </source>
</evidence>
<dbReference type="GO" id="GO:0004753">
    <property type="term" value="F:saccharopine dehydrogenase activity"/>
    <property type="evidence" value="ECO:0007669"/>
    <property type="project" value="TreeGrafter"/>
</dbReference>
<proteinExistence type="predicted"/>
<evidence type="ECO:0000313" key="5">
    <source>
        <dbReference type="Proteomes" id="UP000198310"/>
    </source>
</evidence>
<evidence type="ECO:0000259" key="2">
    <source>
        <dbReference type="SMART" id="SM01002"/>
    </source>
</evidence>
<evidence type="ECO:0000256" key="1">
    <source>
        <dbReference type="ARBA" id="ARBA00023002"/>
    </source>
</evidence>
<feature type="domain" description="Alanine dehydrogenase/pyridine nucleotide transhydrogenase N-terminal" evidence="3">
    <location>
        <begin position="39"/>
        <end position="172"/>
    </location>
</feature>
<keyword evidence="5" id="KW-1185">Reference proteome</keyword>